<sequence>MKVAKILLTITLAASCIAYPGGHYGDGGHLDHYAYPKYNFDYGVSDHKTGDAKSQWETRDGDVVKGAYSLHESDGTIRTVEYTADKHNGFNAVVKRAGKGVHPQHYGGAGHYAAGHYGGAIGYGGGHYCGASSYANANNIAIGHGIPAYGGHGGYHGGTT</sequence>
<dbReference type="PANTHER" id="PTHR12236">
    <property type="entry name" value="STRUCTURAL CONTITUENT OF CUTICLE"/>
    <property type="match status" value="1"/>
</dbReference>
<dbReference type="PANTHER" id="PTHR12236:SF76">
    <property type="entry name" value="ADULT-SPECIFIC CUTICULAR PROTEIN ACP-20-LIKE PROTEIN"/>
    <property type="match status" value="1"/>
</dbReference>
<dbReference type="AlphaFoldDB" id="A0A8K0KCN5"/>
<dbReference type="PRINTS" id="PR00947">
    <property type="entry name" value="CUTICLE"/>
</dbReference>
<feature type="signal peptide" evidence="3">
    <location>
        <begin position="1"/>
        <end position="18"/>
    </location>
</feature>
<feature type="chain" id="PRO_5035476565" description="Cuticle protein 19" evidence="3">
    <location>
        <begin position="19"/>
        <end position="160"/>
    </location>
</feature>
<accession>A0A8K0KCN5</accession>
<dbReference type="GO" id="GO:0042302">
    <property type="term" value="F:structural constituent of cuticle"/>
    <property type="evidence" value="ECO:0007669"/>
    <property type="project" value="UniProtKB-UniRule"/>
</dbReference>
<evidence type="ECO:0000256" key="3">
    <source>
        <dbReference type="SAM" id="SignalP"/>
    </source>
</evidence>
<dbReference type="PROSITE" id="PS00233">
    <property type="entry name" value="CHIT_BIND_RR_1"/>
    <property type="match status" value="1"/>
</dbReference>
<dbReference type="Pfam" id="PF00379">
    <property type="entry name" value="Chitin_bind_4"/>
    <property type="match status" value="1"/>
</dbReference>
<name>A0A8K0KCN5_LADFU</name>
<keyword evidence="3" id="KW-0732">Signal</keyword>
<dbReference type="OrthoDB" id="6348134at2759"/>
<reference evidence="4" key="1">
    <citation type="submission" date="2013-04" db="EMBL/GenBank/DDBJ databases">
        <authorList>
            <person name="Qu J."/>
            <person name="Murali S.C."/>
            <person name="Bandaranaike D."/>
            <person name="Bellair M."/>
            <person name="Blankenburg K."/>
            <person name="Chao H."/>
            <person name="Dinh H."/>
            <person name="Doddapaneni H."/>
            <person name="Downs B."/>
            <person name="Dugan-Rocha S."/>
            <person name="Elkadiri S."/>
            <person name="Gnanaolivu R.D."/>
            <person name="Hernandez B."/>
            <person name="Javaid M."/>
            <person name="Jayaseelan J.C."/>
            <person name="Lee S."/>
            <person name="Li M."/>
            <person name="Ming W."/>
            <person name="Munidasa M."/>
            <person name="Muniz J."/>
            <person name="Nguyen L."/>
            <person name="Ongeri F."/>
            <person name="Osuji N."/>
            <person name="Pu L.-L."/>
            <person name="Puazo M."/>
            <person name="Qu C."/>
            <person name="Quiroz J."/>
            <person name="Raj R."/>
            <person name="Weissenberger G."/>
            <person name="Xin Y."/>
            <person name="Zou X."/>
            <person name="Han Y."/>
            <person name="Richards S."/>
            <person name="Worley K."/>
            <person name="Muzny D."/>
            <person name="Gibbs R."/>
        </authorList>
    </citation>
    <scope>NUCLEOTIDE SEQUENCE</scope>
    <source>
        <strain evidence="4">Sampled in the wild</strain>
    </source>
</reference>
<proteinExistence type="predicted"/>
<evidence type="ECO:0000313" key="4">
    <source>
        <dbReference type="EMBL" id="KAG8231734.1"/>
    </source>
</evidence>
<dbReference type="PROSITE" id="PS51155">
    <property type="entry name" value="CHIT_BIND_RR_2"/>
    <property type="match status" value="1"/>
</dbReference>
<dbReference type="PROSITE" id="PS51257">
    <property type="entry name" value="PROKAR_LIPOPROTEIN"/>
    <property type="match status" value="1"/>
</dbReference>
<evidence type="ECO:0008006" key="6">
    <source>
        <dbReference type="Google" id="ProtNLM"/>
    </source>
</evidence>
<keyword evidence="1 2" id="KW-0193">Cuticle</keyword>
<dbReference type="InterPro" id="IPR051217">
    <property type="entry name" value="Insect_Cuticle_Struc_Prot"/>
</dbReference>
<gene>
    <name evidence="4" type="ORF">J437_LFUL012041</name>
</gene>
<organism evidence="4 5">
    <name type="scientific">Ladona fulva</name>
    <name type="common">Scarce chaser dragonfly</name>
    <name type="synonym">Libellula fulva</name>
    <dbReference type="NCBI Taxonomy" id="123851"/>
    <lineage>
        <taxon>Eukaryota</taxon>
        <taxon>Metazoa</taxon>
        <taxon>Ecdysozoa</taxon>
        <taxon>Arthropoda</taxon>
        <taxon>Hexapoda</taxon>
        <taxon>Insecta</taxon>
        <taxon>Pterygota</taxon>
        <taxon>Palaeoptera</taxon>
        <taxon>Odonata</taxon>
        <taxon>Epiprocta</taxon>
        <taxon>Anisoptera</taxon>
        <taxon>Libelluloidea</taxon>
        <taxon>Libellulidae</taxon>
        <taxon>Ladona</taxon>
    </lineage>
</organism>
<evidence type="ECO:0000256" key="1">
    <source>
        <dbReference type="ARBA" id="ARBA00022460"/>
    </source>
</evidence>
<reference evidence="4" key="2">
    <citation type="submission" date="2017-10" db="EMBL/GenBank/DDBJ databases">
        <title>Ladona fulva Genome sequencing and assembly.</title>
        <authorList>
            <person name="Murali S."/>
            <person name="Richards S."/>
            <person name="Bandaranaike D."/>
            <person name="Bellair M."/>
            <person name="Blankenburg K."/>
            <person name="Chao H."/>
            <person name="Dinh H."/>
            <person name="Doddapaneni H."/>
            <person name="Dugan-Rocha S."/>
            <person name="Elkadiri S."/>
            <person name="Gnanaolivu R."/>
            <person name="Hernandez B."/>
            <person name="Skinner E."/>
            <person name="Javaid M."/>
            <person name="Lee S."/>
            <person name="Li M."/>
            <person name="Ming W."/>
            <person name="Munidasa M."/>
            <person name="Muniz J."/>
            <person name="Nguyen L."/>
            <person name="Hughes D."/>
            <person name="Osuji N."/>
            <person name="Pu L.-L."/>
            <person name="Puazo M."/>
            <person name="Qu C."/>
            <person name="Quiroz J."/>
            <person name="Raj R."/>
            <person name="Weissenberger G."/>
            <person name="Xin Y."/>
            <person name="Zou X."/>
            <person name="Han Y."/>
            <person name="Worley K."/>
            <person name="Muzny D."/>
            <person name="Gibbs R."/>
        </authorList>
    </citation>
    <scope>NUCLEOTIDE SEQUENCE</scope>
    <source>
        <strain evidence="4">Sampled in the wild</strain>
    </source>
</reference>
<keyword evidence="5" id="KW-1185">Reference proteome</keyword>
<dbReference type="InterPro" id="IPR031311">
    <property type="entry name" value="CHIT_BIND_RR_consensus"/>
</dbReference>
<comment type="caution">
    <text evidence="4">The sequence shown here is derived from an EMBL/GenBank/DDBJ whole genome shotgun (WGS) entry which is preliminary data.</text>
</comment>
<dbReference type="GO" id="GO:0031012">
    <property type="term" value="C:extracellular matrix"/>
    <property type="evidence" value="ECO:0007669"/>
    <property type="project" value="TreeGrafter"/>
</dbReference>
<evidence type="ECO:0000313" key="5">
    <source>
        <dbReference type="Proteomes" id="UP000792457"/>
    </source>
</evidence>
<protein>
    <recommendedName>
        <fullName evidence="6">Cuticle protein 19</fullName>
    </recommendedName>
</protein>
<dbReference type="GO" id="GO:0005615">
    <property type="term" value="C:extracellular space"/>
    <property type="evidence" value="ECO:0007669"/>
    <property type="project" value="TreeGrafter"/>
</dbReference>
<dbReference type="EMBL" id="KZ308571">
    <property type="protein sequence ID" value="KAG8231734.1"/>
    <property type="molecule type" value="Genomic_DNA"/>
</dbReference>
<dbReference type="Proteomes" id="UP000792457">
    <property type="component" value="Unassembled WGS sequence"/>
</dbReference>
<evidence type="ECO:0000256" key="2">
    <source>
        <dbReference type="PROSITE-ProRule" id="PRU00497"/>
    </source>
</evidence>
<dbReference type="InterPro" id="IPR000618">
    <property type="entry name" value="Insect_cuticle"/>
</dbReference>